<feature type="domain" description="Damage-control phosphatase ARMT1-like metal-binding" evidence="1">
    <location>
        <begin position="5"/>
        <end position="276"/>
    </location>
</feature>
<keyword evidence="3" id="KW-1185">Reference proteome</keyword>
<dbReference type="PIRSF" id="PIRSF006593">
    <property type="entry name" value="UCP006593"/>
    <property type="match status" value="1"/>
</dbReference>
<organism evidence="2 3">
    <name type="scientific">Blautia segnis</name>
    <dbReference type="NCBI Taxonomy" id="2763030"/>
    <lineage>
        <taxon>Bacteria</taxon>
        <taxon>Bacillati</taxon>
        <taxon>Bacillota</taxon>
        <taxon>Clostridia</taxon>
        <taxon>Lachnospirales</taxon>
        <taxon>Lachnospiraceae</taxon>
        <taxon>Blautia</taxon>
    </lineage>
</organism>
<dbReference type="InterPro" id="IPR014444">
    <property type="entry name" value="PH1575-like"/>
</dbReference>
<dbReference type="Proteomes" id="UP000652847">
    <property type="component" value="Unassembled WGS sequence"/>
</dbReference>
<dbReference type="Pfam" id="PF01937">
    <property type="entry name" value="ARMT1-like_dom"/>
    <property type="match status" value="1"/>
</dbReference>
<dbReference type="AlphaFoldDB" id="A0A8I0AJD3"/>
<dbReference type="Gene3D" id="1.10.285.20">
    <property type="entry name" value="Uncharacterised protein PF01937, DUF89, domain 2"/>
    <property type="match status" value="1"/>
</dbReference>
<dbReference type="InterPro" id="IPR002791">
    <property type="entry name" value="ARMT1-like_metal-bd"/>
</dbReference>
<evidence type="ECO:0000259" key="1">
    <source>
        <dbReference type="Pfam" id="PF01937"/>
    </source>
</evidence>
<comment type="caution">
    <text evidence="2">The sequence shown here is derived from an EMBL/GenBank/DDBJ whole genome shotgun (WGS) entry which is preliminary data.</text>
</comment>
<reference evidence="2 3" key="1">
    <citation type="submission" date="2020-08" db="EMBL/GenBank/DDBJ databases">
        <title>Genome public.</title>
        <authorList>
            <person name="Liu C."/>
            <person name="Sun Q."/>
        </authorList>
    </citation>
    <scope>NUCLEOTIDE SEQUENCE [LARGE SCALE GENOMIC DNA]</scope>
    <source>
        <strain evidence="2 3">BX17</strain>
    </source>
</reference>
<name>A0A8I0AJD3_9FIRM</name>
<dbReference type="InterPro" id="IPR036075">
    <property type="entry name" value="ARMT-1-like_metal-bd_sf"/>
</dbReference>
<dbReference type="RefSeq" id="WP_186901950.1">
    <property type="nucleotide sequence ID" value="NZ_JACOOT010000040.1"/>
</dbReference>
<protein>
    <submittedName>
        <fullName evidence="2">DUF89 family protein</fullName>
    </submittedName>
</protein>
<evidence type="ECO:0000313" key="3">
    <source>
        <dbReference type="Proteomes" id="UP000652847"/>
    </source>
</evidence>
<gene>
    <name evidence="2" type="ORF">H8S54_17945</name>
</gene>
<sequence length="299" mass="33865">MKLNPCCMNCQLRKQEAKIRHFDDEDRKKQYMEAIRRRFDNPKEGDCVPSISTELKKFYCSFWGVPMEDFSQINREYDQLMLDLEEELRSTIRYSADPLKTALIYARTGNYIDFAALPEVSQETALALIKSENKDTLDEQEYKNFCQDMKKAANVVYITDNCGEIVLDKLAISVLKKTFPNVRITALVRGLPAGNDATMEDAEFCGLTDLVPVLGNGSDVGGTWLHGISAHAQELLQSADVILSKGQGNYETLHGCGLNIYYLFLCKCDWFIHLFQAKSLQGMFINERRSPAATAFSSD</sequence>
<proteinExistence type="predicted"/>
<dbReference type="Gene3D" id="3.40.50.10880">
    <property type="entry name" value="Uncharacterised protein PF01937, DUF89, domain 3"/>
    <property type="match status" value="1"/>
</dbReference>
<accession>A0A8I0AJD3</accession>
<evidence type="ECO:0000313" key="2">
    <source>
        <dbReference type="EMBL" id="MBC5652922.1"/>
    </source>
</evidence>
<dbReference type="SUPFAM" id="SSF111321">
    <property type="entry name" value="AF1104-like"/>
    <property type="match status" value="1"/>
</dbReference>
<dbReference type="EMBL" id="JACOOT010000040">
    <property type="protein sequence ID" value="MBC5652922.1"/>
    <property type="molecule type" value="Genomic_DNA"/>
</dbReference>